<organism evidence="3 4">
    <name type="scientific">Parascaris univalens</name>
    <name type="common">Nematode worm</name>
    <dbReference type="NCBI Taxonomy" id="6257"/>
    <lineage>
        <taxon>Eukaryota</taxon>
        <taxon>Metazoa</taxon>
        <taxon>Ecdysozoa</taxon>
        <taxon>Nematoda</taxon>
        <taxon>Chromadorea</taxon>
        <taxon>Rhabditida</taxon>
        <taxon>Spirurina</taxon>
        <taxon>Ascaridomorpha</taxon>
        <taxon>Ascaridoidea</taxon>
        <taxon>Ascarididae</taxon>
        <taxon>Parascaris</taxon>
    </lineage>
</organism>
<feature type="compositionally biased region" description="Basic and acidic residues" evidence="1">
    <location>
        <begin position="37"/>
        <end position="59"/>
    </location>
</feature>
<evidence type="ECO:0000256" key="1">
    <source>
        <dbReference type="SAM" id="MobiDB-lite"/>
    </source>
</evidence>
<name>A0A914ZGL8_PARUN</name>
<feature type="chain" id="PRO_5038057479" evidence="2">
    <location>
        <begin position="24"/>
        <end position="218"/>
    </location>
</feature>
<accession>A0A914ZGL8</accession>
<evidence type="ECO:0000313" key="4">
    <source>
        <dbReference type="WBParaSite" id="PgB03_g174_t01"/>
    </source>
</evidence>
<sequence length="218" mass="24700">MPLNKVACSVLAAVVLVSVSFFADDIERRMMTTKGKPTHETRQVQKHERRREQRNLGGVKREEGLHHTSALPVVAKRHRGEKQTARLYPTAAGHRSNTKEPLTVDGFGGTHTTHCTSARVKLKMKGTDGRLLTMFANSVPRLRGLRGNAQLLANRGSIEQTIHFGKRYLLCEERWGRQTLKYQIGSSRFHQCKQYSLEARGRRMIRALTPCARFGEPK</sequence>
<protein>
    <submittedName>
        <fullName evidence="4">Uncharacterized protein</fullName>
    </submittedName>
</protein>
<reference evidence="4" key="1">
    <citation type="submission" date="2022-11" db="UniProtKB">
        <authorList>
            <consortium name="WormBaseParasite"/>
        </authorList>
    </citation>
    <scope>IDENTIFICATION</scope>
</reference>
<keyword evidence="3" id="KW-1185">Reference proteome</keyword>
<feature type="signal peptide" evidence="2">
    <location>
        <begin position="1"/>
        <end position="23"/>
    </location>
</feature>
<proteinExistence type="predicted"/>
<feature type="region of interest" description="Disordered" evidence="1">
    <location>
        <begin position="32"/>
        <end position="59"/>
    </location>
</feature>
<dbReference type="AlphaFoldDB" id="A0A914ZGL8"/>
<evidence type="ECO:0000313" key="3">
    <source>
        <dbReference type="Proteomes" id="UP000887569"/>
    </source>
</evidence>
<dbReference type="WBParaSite" id="PgB03_g174_t01">
    <property type="protein sequence ID" value="PgB03_g174_t01"/>
    <property type="gene ID" value="PgB03_g174"/>
</dbReference>
<dbReference type="Proteomes" id="UP000887569">
    <property type="component" value="Unplaced"/>
</dbReference>
<keyword evidence="2" id="KW-0732">Signal</keyword>
<evidence type="ECO:0000256" key="2">
    <source>
        <dbReference type="SAM" id="SignalP"/>
    </source>
</evidence>